<dbReference type="EC" id="2.5.1.75" evidence="3"/>
<comment type="catalytic activity">
    <reaction evidence="9">
        <text>adenosine(37) in tRNA + dimethylallyl diphosphate = N(6)-dimethylallyladenosine(37) in tRNA + diphosphate</text>
        <dbReference type="Rhea" id="RHEA:26482"/>
        <dbReference type="Rhea" id="RHEA-COMP:10162"/>
        <dbReference type="Rhea" id="RHEA-COMP:10375"/>
        <dbReference type="ChEBI" id="CHEBI:33019"/>
        <dbReference type="ChEBI" id="CHEBI:57623"/>
        <dbReference type="ChEBI" id="CHEBI:74411"/>
        <dbReference type="ChEBI" id="CHEBI:74415"/>
        <dbReference type="EC" id="2.5.1.75"/>
    </reaction>
</comment>
<gene>
    <name evidence="10" type="ORF">MNB_SV-12-1319</name>
</gene>
<comment type="similarity">
    <text evidence="2">Belongs to the IPP transferase family.</text>
</comment>
<reference evidence="10" key="1">
    <citation type="submission" date="2016-10" db="EMBL/GenBank/DDBJ databases">
        <authorList>
            <person name="de Groot N.N."/>
        </authorList>
    </citation>
    <scope>NUCLEOTIDE SEQUENCE</scope>
</reference>
<dbReference type="NCBIfam" id="TIGR00174">
    <property type="entry name" value="miaA"/>
    <property type="match status" value="1"/>
</dbReference>
<dbReference type="EMBL" id="FPHE01000092">
    <property type="protein sequence ID" value="SFV59647.1"/>
    <property type="molecule type" value="Genomic_DNA"/>
</dbReference>
<dbReference type="AlphaFoldDB" id="A0A1W1C1Q1"/>
<dbReference type="GO" id="GO:0005524">
    <property type="term" value="F:ATP binding"/>
    <property type="evidence" value="ECO:0007669"/>
    <property type="project" value="UniProtKB-KW"/>
</dbReference>
<dbReference type="SUPFAM" id="SSF52540">
    <property type="entry name" value="P-loop containing nucleoside triphosphate hydrolases"/>
    <property type="match status" value="2"/>
</dbReference>
<protein>
    <recommendedName>
        <fullName evidence="3">tRNA dimethylallyltransferase</fullName>
        <ecNumber evidence="3">2.5.1.75</ecNumber>
    </recommendedName>
</protein>
<dbReference type="Pfam" id="PF01715">
    <property type="entry name" value="IPPT"/>
    <property type="match status" value="1"/>
</dbReference>
<evidence type="ECO:0000256" key="7">
    <source>
        <dbReference type="ARBA" id="ARBA00022840"/>
    </source>
</evidence>
<dbReference type="InterPro" id="IPR018022">
    <property type="entry name" value="IPT"/>
</dbReference>
<sequence length="300" mass="34523">MKTIAILGATASGKTSLSIKLAQEFNAQILSLDSLSIYKEIDIASAKPLVTEREGIKHFGIDELSPNENFSVSLFFDIYKNAYEDTIKKDKNLIIVGGTGFYLKSLLSGLSTKLPISSQTKQQVKNILQNRDEAFDMIERYDKKYAQKISYNDTYRIEKWLELYLQSGMGASEYFAKFKKKPLIEDIDIFEIETSKDILNQRISQRTDEMIKKGLIDEVVWLEKKYTRRPNSMRSIGIKETLEFLDGFIDRDELANKISQNTSRLAKRQRTFNSTQFPPHIKGDLENLYHSIHKSKIFSA</sequence>
<dbReference type="HAMAP" id="MF_00185">
    <property type="entry name" value="IPP_trans"/>
    <property type="match status" value="1"/>
</dbReference>
<keyword evidence="8" id="KW-0460">Magnesium</keyword>
<comment type="cofactor">
    <cofactor evidence="1">
        <name>Mg(2+)</name>
        <dbReference type="ChEBI" id="CHEBI:18420"/>
    </cofactor>
</comment>
<keyword evidence="5" id="KW-0819">tRNA processing</keyword>
<keyword evidence="4 10" id="KW-0808">Transferase</keyword>
<dbReference type="PANTHER" id="PTHR11088:SF60">
    <property type="entry name" value="TRNA DIMETHYLALLYLTRANSFERASE"/>
    <property type="match status" value="1"/>
</dbReference>
<organism evidence="10">
    <name type="scientific">hydrothermal vent metagenome</name>
    <dbReference type="NCBI Taxonomy" id="652676"/>
    <lineage>
        <taxon>unclassified sequences</taxon>
        <taxon>metagenomes</taxon>
        <taxon>ecological metagenomes</taxon>
    </lineage>
</organism>
<dbReference type="Gene3D" id="1.10.20.140">
    <property type="match status" value="1"/>
</dbReference>
<proteinExistence type="inferred from homology"/>
<keyword evidence="7" id="KW-0067">ATP-binding</keyword>
<dbReference type="InterPro" id="IPR039657">
    <property type="entry name" value="Dimethylallyltransferase"/>
</dbReference>
<dbReference type="GO" id="GO:0006400">
    <property type="term" value="P:tRNA modification"/>
    <property type="evidence" value="ECO:0007669"/>
    <property type="project" value="TreeGrafter"/>
</dbReference>
<evidence type="ECO:0000313" key="10">
    <source>
        <dbReference type="EMBL" id="SFV59647.1"/>
    </source>
</evidence>
<evidence type="ECO:0000256" key="2">
    <source>
        <dbReference type="ARBA" id="ARBA00005842"/>
    </source>
</evidence>
<evidence type="ECO:0000256" key="1">
    <source>
        <dbReference type="ARBA" id="ARBA00001946"/>
    </source>
</evidence>
<evidence type="ECO:0000256" key="5">
    <source>
        <dbReference type="ARBA" id="ARBA00022694"/>
    </source>
</evidence>
<evidence type="ECO:0000256" key="9">
    <source>
        <dbReference type="ARBA" id="ARBA00049563"/>
    </source>
</evidence>
<dbReference type="InterPro" id="IPR027417">
    <property type="entry name" value="P-loop_NTPase"/>
</dbReference>
<evidence type="ECO:0000256" key="8">
    <source>
        <dbReference type="ARBA" id="ARBA00022842"/>
    </source>
</evidence>
<dbReference type="Gene3D" id="3.40.50.300">
    <property type="entry name" value="P-loop containing nucleotide triphosphate hydrolases"/>
    <property type="match status" value="1"/>
</dbReference>
<evidence type="ECO:0000256" key="6">
    <source>
        <dbReference type="ARBA" id="ARBA00022741"/>
    </source>
</evidence>
<name>A0A1W1C1Q1_9ZZZZ</name>
<evidence type="ECO:0000256" key="4">
    <source>
        <dbReference type="ARBA" id="ARBA00022679"/>
    </source>
</evidence>
<accession>A0A1W1C1Q1</accession>
<keyword evidence="6" id="KW-0547">Nucleotide-binding</keyword>
<evidence type="ECO:0000256" key="3">
    <source>
        <dbReference type="ARBA" id="ARBA00012665"/>
    </source>
</evidence>
<dbReference type="GO" id="GO:0052381">
    <property type="term" value="F:tRNA dimethylallyltransferase activity"/>
    <property type="evidence" value="ECO:0007669"/>
    <property type="project" value="UniProtKB-EC"/>
</dbReference>
<dbReference type="PANTHER" id="PTHR11088">
    <property type="entry name" value="TRNA DIMETHYLALLYLTRANSFERASE"/>
    <property type="match status" value="1"/>
</dbReference>